<evidence type="ECO:0000256" key="7">
    <source>
        <dbReference type="ARBA" id="ARBA00022840"/>
    </source>
</evidence>
<name>A0A7W8D768_9GAMM</name>
<sequence length="609" mass="65138">MTLLDALLRSAAVRAVDHAFALALRRIDPATPDAVLAAAALAAAAVAQGHSVLPLACAHLLLPDAPNDTPPPLPPLAEWLDALRASRFVASSADAASETRVLVLEDDRLALRRYWRYERRLAAALCMLGDAAAPSPADHTAWLEPRLAQLFPLLRSDPGDAQAIAARAALVHRVLLLTGGPGTGKTTTVARLLVLAVEAAARRGEPAPRILLAAPTGKAAARLGESLRTTLDALLDDGLIDAATSAAIPSAASTVHRLLGTIPNRSVFRHDAAQPLAADLVVVDEASMVDLPLMTKLVEAVSRHARLMLIGDPDQLPSVETGNVLSALCDAADRTPEFAAFPGRRVHLHRSHRQAAQLDLAPLAAAIREGEADVALDGLAAARYRGVEWQQSTLRALPAWLRQHAVPHYRALQLAADPQQALDLARRYRVLTALRAGPSGSLALNAQLVAMLDPSRRGDALFHGGLAMVVQNSYRHGLFNGDIGVGWRDAHDDRLHVWFDTDTGLRPFAPTALPAHEPAFALTVHKSQGSEFDRVLLVLPEHDTRAVSRELLYTGLTRTREHVTVWAGEDILRAGIARRAQRYSGLARCFGGILPGLQESTAGAFAPPW</sequence>
<evidence type="ECO:0000313" key="15">
    <source>
        <dbReference type="Proteomes" id="UP000521199"/>
    </source>
</evidence>
<comment type="subunit">
    <text evidence="11">Heterotrimer of RecB, RecC and RecD. All subunits contribute to DNA-binding.</text>
</comment>
<evidence type="ECO:0000256" key="5">
    <source>
        <dbReference type="ARBA" id="ARBA00022806"/>
    </source>
</evidence>
<dbReference type="InterPro" id="IPR027785">
    <property type="entry name" value="UvrD-like_helicase_C"/>
</dbReference>
<evidence type="ECO:0000256" key="1">
    <source>
        <dbReference type="ARBA" id="ARBA00022722"/>
    </source>
</evidence>
<gene>
    <name evidence="11" type="primary">recD</name>
    <name evidence="14" type="ORF">HNQ52_001490</name>
</gene>
<dbReference type="HAMAP" id="MF_01487">
    <property type="entry name" value="RecD"/>
    <property type="match status" value="1"/>
</dbReference>
<keyword evidence="6 11" id="KW-0269">Exonuclease</keyword>
<evidence type="ECO:0000256" key="6">
    <source>
        <dbReference type="ARBA" id="ARBA00022839"/>
    </source>
</evidence>
<evidence type="ECO:0000256" key="4">
    <source>
        <dbReference type="ARBA" id="ARBA00022801"/>
    </source>
</evidence>
<dbReference type="InterPro" id="IPR006344">
    <property type="entry name" value="RecD"/>
</dbReference>
<comment type="catalytic activity">
    <reaction evidence="11">
        <text>ATP + H2O = ADP + phosphate + H(+)</text>
        <dbReference type="Rhea" id="RHEA:13065"/>
        <dbReference type="ChEBI" id="CHEBI:15377"/>
        <dbReference type="ChEBI" id="CHEBI:15378"/>
        <dbReference type="ChEBI" id="CHEBI:30616"/>
        <dbReference type="ChEBI" id="CHEBI:43474"/>
        <dbReference type="ChEBI" id="CHEBI:456216"/>
        <dbReference type="EC" id="5.6.2.3"/>
    </reaction>
</comment>
<feature type="domain" description="RecBCD enzyme subunit RecD N-terminal" evidence="13">
    <location>
        <begin position="12"/>
        <end position="109"/>
    </location>
</feature>
<comment type="similarity">
    <text evidence="11">Belongs to the RecD family.</text>
</comment>
<dbReference type="RefSeq" id="WP_183960469.1">
    <property type="nucleotide sequence ID" value="NZ_JACHHP010000002.1"/>
</dbReference>
<keyword evidence="2 11" id="KW-0547">Nucleotide-binding</keyword>
<dbReference type="PANTHER" id="PTHR43788">
    <property type="entry name" value="DNA2/NAM7 HELICASE FAMILY MEMBER"/>
    <property type="match status" value="1"/>
</dbReference>
<dbReference type="GO" id="GO:0005524">
    <property type="term" value="F:ATP binding"/>
    <property type="evidence" value="ECO:0007669"/>
    <property type="project" value="UniProtKB-UniRule"/>
</dbReference>
<dbReference type="Pfam" id="PF21185">
    <property type="entry name" value="RecD_N"/>
    <property type="match status" value="1"/>
</dbReference>
<keyword evidence="5 11" id="KW-0347">Helicase</keyword>
<keyword evidence="9 11" id="KW-0234">DNA repair</keyword>
<accession>A0A7W8D768</accession>
<keyword evidence="10 11" id="KW-0413">Isomerase</keyword>
<dbReference type="EC" id="5.6.2.3" evidence="11"/>
<dbReference type="GO" id="GO:0009338">
    <property type="term" value="C:exodeoxyribonuclease V complex"/>
    <property type="evidence" value="ECO:0007669"/>
    <property type="project" value="InterPro"/>
</dbReference>
<keyword evidence="3 11" id="KW-0227">DNA damage</keyword>
<dbReference type="Proteomes" id="UP000521199">
    <property type="component" value="Unassembled WGS sequence"/>
</dbReference>
<evidence type="ECO:0000256" key="9">
    <source>
        <dbReference type="ARBA" id="ARBA00023204"/>
    </source>
</evidence>
<evidence type="ECO:0000259" key="12">
    <source>
        <dbReference type="Pfam" id="PF13538"/>
    </source>
</evidence>
<feature type="binding site" evidence="11">
    <location>
        <begin position="179"/>
        <end position="186"/>
    </location>
    <ligand>
        <name>ATP</name>
        <dbReference type="ChEBI" id="CHEBI:30616"/>
    </ligand>
</feature>
<protein>
    <recommendedName>
        <fullName evidence="11">RecBCD enzyme subunit RecD</fullName>
        <ecNumber evidence="11">5.6.2.3</ecNumber>
    </recommendedName>
    <alternativeName>
        <fullName evidence="11">DNA 5'-3' helicase subunit RecD</fullName>
    </alternativeName>
    <alternativeName>
        <fullName evidence="11">Exonuclease V subunit RecD</fullName>
        <shortName evidence="11">ExoV subunit RecD</shortName>
    </alternativeName>
    <alternativeName>
        <fullName evidence="11">Helicase/nuclease RecBCD subunit RecD</fullName>
    </alternativeName>
</protein>
<dbReference type="InterPro" id="IPR041851">
    <property type="entry name" value="RecD_N_sf"/>
</dbReference>
<keyword evidence="4 11" id="KW-0378">Hydrolase</keyword>
<dbReference type="Gene3D" id="1.10.10.1020">
    <property type="entry name" value="RecBCD complex, subunit RecD, N-terminal domain"/>
    <property type="match status" value="1"/>
</dbReference>
<dbReference type="Pfam" id="PF13538">
    <property type="entry name" value="UvrD_C_2"/>
    <property type="match status" value="1"/>
</dbReference>
<comment type="caution">
    <text evidence="14">The sequence shown here is derived from an EMBL/GenBank/DDBJ whole genome shotgun (WGS) entry which is preliminary data.</text>
</comment>
<keyword evidence="7 11" id="KW-0067">ATP-binding</keyword>
<dbReference type="EMBL" id="JACHHP010000002">
    <property type="protein sequence ID" value="MBB5207961.1"/>
    <property type="molecule type" value="Genomic_DNA"/>
</dbReference>
<evidence type="ECO:0000256" key="8">
    <source>
        <dbReference type="ARBA" id="ARBA00023125"/>
    </source>
</evidence>
<dbReference type="GO" id="GO:0000724">
    <property type="term" value="P:double-strand break repair via homologous recombination"/>
    <property type="evidence" value="ECO:0007669"/>
    <property type="project" value="UniProtKB-UniRule"/>
</dbReference>
<dbReference type="InterPro" id="IPR050534">
    <property type="entry name" value="Coronavir_polyprotein_1ab"/>
</dbReference>
<dbReference type="SUPFAM" id="SSF52540">
    <property type="entry name" value="P-loop containing nucleoside triphosphate hydrolases"/>
    <property type="match status" value="1"/>
</dbReference>
<dbReference type="PANTHER" id="PTHR43788:SF6">
    <property type="entry name" value="DNA HELICASE B"/>
    <property type="match status" value="1"/>
</dbReference>
<comment type="function">
    <text evidence="11">A helicase/nuclease that prepares dsDNA breaks (DSB) for recombinational DNA repair. Binds to DSBs and unwinds DNA via a highly rapid and processive ATP-dependent bidirectional helicase activity. Unwinds dsDNA until it encounters a Chi (crossover hotspot instigator) sequence from the 3' direction. Cuts ssDNA a few nucleotides 3' to the Chi site. The properties and activities of the enzyme are changed at Chi. The Chi-altered holoenzyme produces a long 3'-ssDNA overhang and facilitates RecA-binding to the ssDNA for homologous DNA recombination and repair. Holoenzyme degrades any linearized DNA that is unable to undergo homologous recombination. In the holoenzyme this subunit has ssDNA-dependent ATPase and 5'-3' helicase activity. When added to pre-assembled RecBC greatly stimulates nuclease activity and augments holoenzyme processivity. Negatively regulates the RecA-loading ability of RecBCD.</text>
</comment>
<organism evidence="14 15">
    <name type="scientific">Chiayiivirga flava</name>
    <dbReference type="NCBI Taxonomy" id="659595"/>
    <lineage>
        <taxon>Bacteria</taxon>
        <taxon>Pseudomonadati</taxon>
        <taxon>Pseudomonadota</taxon>
        <taxon>Gammaproteobacteria</taxon>
        <taxon>Lysobacterales</taxon>
        <taxon>Lysobacteraceae</taxon>
        <taxon>Chiayiivirga</taxon>
    </lineage>
</organism>
<dbReference type="AlphaFoldDB" id="A0A7W8D768"/>
<keyword evidence="1 11" id="KW-0540">Nuclease</keyword>
<dbReference type="GO" id="GO:0003677">
    <property type="term" value="F:DNA binding"/>
    <property type="evidence" value="ECO:0007669"/>
    <property type="project" value="UniProtKB-UniRule"/>
</dbReference>
<evidence type="ECO:0000256" key="3">
    <source>
        <dbReference type="ARBA" id="ARBA00022763"/>
    </source>
</evidence>
<dbReference type="Gene3D" id="3.40.50.300">
    <property type="entry name" value="P-loop containing nucleotide triphosphate hydrolases"/>
    <property type="match status" value="3"/>
</dbReference>
<dbReference type="Pfam" id="PF13245">
    <property type="entry name" value="AAA_19"/>
    <property type="match status" value="1"/>
</dbReference>
<dbReference type="GO" id="GO:0008854">
    <property type="term" value="F:exodeoxyribonuclease V activity"/>
    <property type="evidence" value="ECO:0007669"/>
    <property type="project" value="InterPro"/>
</dbReference>
<evidence type="ECO:0000256" key="10">
    <source>
        <dbReference type="ARBA" id="ARBA00023235"/>
    </source>
</evidence>
<evidence type="ECO:0000256" key="11">
    <source>
        <dbReference type="HAMAP-Rule" id="MF_01487"/>
    </source>
</evidence>
<proteinExistence type="inferred from homology"/>
<dbReference type="CDD" id="cd17933">
    <property type="entry name" value="DEXSc_RecD-like"/>
    <property type="match status" value="1"/>
</dbReference>
<keyword evidence="15" id="KW-1185">Reference proteome</keyword>
<dbReference type="InterPro" id="IPR027417">
    <property type="entry name" value="P-loop_NTPase"/>
</dbReference>
<dbReference type="InterPro" id="IPR049550">
    <property type="entry name" value="RecD_N"/>
</dbReference>
<feature type="domain" description="UvrD-like helicase C-terminal" evidence="12">
    <location>
        <begin position="519"/>
        <end position="565"/>
    </location>
</feature>
<dbReference type="NCBIfam" id="TIGR01447">
    <property type="entry name" value="recD"/>
    <property type="match status" value="1"/>
</dbReference>
<dbReference type="CDD" id="cd18809">
    <property type="entry name" value="SF1_C_RecD"/>
    <property type="match status" value="1"/>
</dbReference>
<evidence type="ECO:0000256" key="2">
    <source>
        <dbReference type="ARBA" id="ARBA00022741"/>
    </source>
</evidence>
<evidence type="ECO:0000313" key="14">
    <source>
        <dbReference type="EMBL" id="MBB5207961.1"/>
    </source>
</evidence>
<keyword evidence="8 11" id="KW-0238">DNA-binding</keyword>
<dbReference type="GO" id="GO:0043139">
    <property type="term" value="F:5'-3' DNA helicase activity"/>
    <property type="evidence" value="ECO:0007669"/>
    <property type="project" value="UniProtKB-UniRule"/>
</dbReference>
<evidence type="ECO:0000259" key="13">
    <source>
        <dbReference type="Pfam" id="PF21185"/>
    </source>
</evidence>
<comment type="miscellaneous">
    <text evidence="11">In the RecBCD complex, RecB has a slow 3'-5' helicase, an exonuclease activity and loads RecA onto ssDNA, RecD has a fast 5'-3' helicase activity, while RecC stimulates the ATPase and processivity of the RecB helicase and contributes to recognition of the Chi site.</text>
</comment>
<reference evidence="14 15" key="1">
    <citation type="submission" date="2020-08" db="EMBL/GenBank/DDBJ databases">
        <title>Genomic Encyclopedia of Type Strains, Phase IV (KMG-IV): sequencing the most valuable type-strain genomes for metagenomic binning, comparative biology and taxonomic classification.</title>
        <authorList>
            <person name="Goeker M."/>
        </authorList>
    </citation>
    <scope>NUCLEOTIDE SEQUENCE [LARGE SCALE GENOMIC DNA]</scope>
    <source>
        <strain evidence="14 15">DSM 24163</strain>
    </source>
</reference>
<dbReference type="GO" id="GO:0017116">
    <property type="term" value="F:single-stranded DNA helicase activity"/>
    <property type="evidence" value="ECO:0007669"/>
    <property type="project" value="TreeGrafter"/>
</dbReference>